<protein>
    <submittedName>
        <fullName evidence="2">F-box domain-containing protein</fullName>
    </submittedName>
</protein>
<keyword evidence="1" id="KW-1185">Reference proteome</keyword>
<organism evidence="1 2">
    <name type="scientific">Meloidogyne incognita</name>
    <name type="common">Southern root-knot nematode worm</name>
    <name type="synonym">Oxyuris incognita</name>
    <dbReference type="NCBI Taxonomy" id="6306"/>
    <lineage>
        <taxon>Eukaryota</taxon>
        <taxon>Metazoa</taxon>
        <taxon>Ecdysozoa</taxon>
        <taxon>Nematoda</taxon>
        <taxon>Chromadorea</taxon>
        <taxon>Rhabditida</taxon>
        <taxon>Tylenchina</taxon>
        <taxon>Tylenchomorpha</taxon>
        <taxon>Tylenchoidea</taxon>
        <taxon>Meloidogynidae</taxon>
        <taxon>Meloidogyninae</taxon>
        <taxon>Meloidogyne</taxon>
        <taxon>Meloidogyne incognita group</taxon>
    </lineage>
</organism>
<dbReference type="Proteomes" id="UP000887563">
    <property type="component" value="Unplaced"/>
</dbReference>
<sequence>MCKSKTNNLPSLKLDIPIINLYPTKLKIKTFLPAELSSEIINFIPFNEKWVVTRISRLFDYFVFKFQKIWIIKLRVERTQCIDIFTQIKDDFTSLKGCAGNLYAEHLPEFTHGFKTIYLQLEGRTDDLMGLNDLFAAIDGWPNVTIYKGANQLKSDYITKVDILAALFENIFNMIDNSAWGINDYLLWNEFGKTVRPSVRGLVTTYNNVNKEAAQAAHQ</sequence>
<dbReference type="WBParaSite" id="Minc3s00122g05252">
    <property type="protein sequence ID" value="Minc3s00122g05252"/>
    <property type="gene ID" value="Minc3s00122g05252"/>
</dbReference>
<proteinExistence type="predicted"/>
<name>A0A914KUK5_MELIC</name>
<evidence type="ECO:0000313" key="2">
    <source>
        <dbReference type="WBParaSite" id="Minc3s00122g05252"/>
    </source>
</evidence>
<dbReference type="AlphaFoldDB" id="A0A914KUK5"/>
<reference evidence="2" key="1">
    <citation type="submission" date="2022-11" db="UniProtKB">
        <authorList>
            <consortium name="WormBaseParasite"/>
        </authorList>
    </citation>
    <scope>IDENTIFICATION</scope>
</reference>
<accession>A0A914KUK5</accession>
<evidence type="ECO:0000313" key="1">
    <source>
        <dbReference type="Proteomes" id="UP000887563"/>
    </source>
</evidence>